<dbReference type="PATRIC" id="fig|507626.3.peg.1892"/>
<dbReference type="Gene3D" id="3.40.50.1820">
    <property type="entry name" value="alpha/beta hydrolase"/>
    <property type="match status" value="1"/>
</dbReference>
<dbReference type="RefSeq" id="WP_066448104.1">
    <property type="nucleotide sequence ID" value="NZ_CP014226.1"/>
</dbReference>
<dbReference type="PANTHER" id="PTHR10794">
    <property type="entry name" value="ABHYDROLASE DOMAIN-CONTAINING PROTEIN"/>
    <property type="match status" value="1"/>
</dbReference>
<keyword evidence="7" id="KW-1185">Reference proteome</keyword>
<dbReference type="InterPro" id="IPR050960">
    <property type="entry name" value="AB_hydrolase_4_sf"/>
</dbReference>
<comment type="similarity">
    <text evidence="1">Belongs to the AB hydrolase superfamily. AB hydrolase 4 family.</text>
</comment>
<dbReference type="GO" id="GO:0047372">
    <property type="term" value="F:monoacylglycerol lipase activity"/>
    <property type="evidence" value="ECO:0007669"/>
    <property type="project" value="TreeGrafter"/>
</dbReference>
<dbReference type="InterPro" id="IPR012020">
    <property type="entry name" value="ABHD4"/>
</dbReference>
<dbReference type="InterPro" id="IPR029058">
    <property type="entry name" value="AB_hydrolase_fold"/>
</dbReference>
<dbReference type="InterPro" id="IPR000073">
    <property type="entry name" value="AB_hydrolase_1"/>
</dbReference>
<protein>
    <submittedName>
        <fullName evidence="6">Putative hydrolase</fullName>
    </submittedName>
</protein>
<feature type="active site" description="Charge relay system" evidence="4">
    <location>
        <position position="272"/>
    </location>
</feature>
<evidence type="ECO:0000256" key="2">
    <source>
        <dbReference type="ARBA" id="ARBA00022487"/>
    </source>
</evidence>
<reference evidence="6 7" key="2">
    <citation type="submission" date="2016-02" db="EMBL/GenBank/DDBJ databases">
        <authorList>
            <person name="Wen L."/>
            <person name="He K."/>
            <person name="Yang H."/>
        </authorList>
    </citation>
    <scope>NUCLEOTIDE SEQUENCE [LARGE SCALE GENOMIC DNA]</scope>
    <source>
        <strain evidence="6 7">AGD 8-3</strain>
    </source>
</reference>
<proteinExistence type="inferred from homology"/>
<feature type="domain" description="AB hydrolase-1" evidence="5">
    <location>
        <begin position="64"/>
        <end position="305"/>
    </location>
</feature>
<dbReference type="PROSITE" id="PS01133">
    <property type="entry name" value="UPF0017"/>
    <property type="match status" value="1"/>
</dbReference>
<dbReference type="PIRSF" id="PIRSF005211">
    <property type="entry name" value="Ab_hydro_YheT"/>
    <property type="match status" value="1"/>
</dbReference>
<dbReference type="OrthoDB" id="332676at2"/>
<dbReference type="Pfam" id="PF00561">
    <property type="entry name" value="Abhydrolase_1"/>
    <property type="match status" value="1"/>
</dbReference>
<feature type="active site" description="Charge relay system" evidence="4">
    <location>
        <position position="300"/>
    </location>
</feature>
<sequence length="346" mass="38317">MRERRHEADFSPPRGLNNAHVQTLLPRLLPRPPLAREVEVLELPDGDFVELNWASPQPADPEAPVFVLFHGLEGSFDSPYARWLLSAASHLGWRAVLMHFRGCGSQPNRLPRAYHSGDTADAYWLFGHLAHRFPKALKVAAGVSLGGNMLLKLVAEQGGDGLDLAGAIVISAPLDLAASADRLHQGFSRIYERHLLSALKRKVKYKLDRDALPLPLDARGLANLDSLRAYDDVVTAPLHGFDGAEDYYQRASAGPLLGDVELPTLILHADDDPFMPASLYDRLPAPSPAVHLEIARFGGHVGFMEWRNRRLEPWLARRISRELKSWSRPAIPWPGRAGPHLTRSGS</sequence>
<dbReference type="Proteomes" id="UP000063387">
    <property type="component" value="Chromosome"/>
</dbReference>
<evidence type="ECO:0000313" key="7">
    <source>
        <dbReference type="Proteomes" id="UP000063387"/>
    </source>
</evidence>
<dbReference type="NCBIfam" id="NF008218">
    <property type="entry name" value="PRK10985.1"/>
    <property type="match status" value="1"/>
</dbReference>
<dbReference type="EMBL" id="CP014226">
    <property type="protein sequence ID" value="AMD00964.1"/>
    <property type="molecule type" value="Genomic_DNA"/>
</dbReference>
<accession>A0A125R042</accession>
<dbReference type="GO" id="GO:0034338">
    <property type="term" value="F:short-chain carboxylesterase activity"/>
    <property type="evidence" value="ECO:0007669"/>
    <property type="project" value="TreeGrafter"/>
</dbReference>
<feature type="active site" description="Charge relay system" evidence="4">
    <location>
        <position position="144"/>
    </location>
</feature>
<evidence type="ECO:0000259" key="5">
    <source>
        <dbReference type="Pfam" id="PF00561"/>
    </source>
</evidence>
<evidence type="ECO:0000256" key="4">
    <source>
        <dbReference type="PIRSR" id="PIRSR005211-1"/>
    </source>
</evidence>
<dbReference type="SUPFAM" id="SSF53474">
    <property type="entry name" value="alpha/beta-Hydrolases"/>
    <property type="match status" value="1"/>
</dbReference>
<reference evidence="6 7" key="1">
    <citation type="journal article" date="2016" name="Genome Announc.">
        <title>Draft Genome Sequence of 'Halomonas chromatireducens' Strain AGD 8-3, a Haloalkaliphilic Chromate- and Selenite-Reducing Gammaproteobacterium.</title>
        <authorList>
            <person name="Sharko F.S."/>
            <person name="Shapovalova A.A."/>
            <person name="Tsygankova S.V."/>
            <person name="Komova A.V."/>
            <person name="Boulygina E.S."/>
            <person name="Teslyuk A.B."/>
            <person name="Gotovtsev P.M."/>
            <person name="Namsaraev Z.B."/>
            <person name="Khijniak T.V."/>
            <person name="Nedoluzhko A.V."/>
            <person name="Vasilov R.G."/>
        </authorList>
    </citation>
    <scope>NUCLEOTIDE SEQUENCE [LARGE SCALE GENOMIC DNA]</scope>
    <source>
        <strain evidence="6 7">AGD 8-3</strain>
    </source>
</reference>
<keyword evidence="2" id="KW-0719">Serine esterase</keyword>
<evidence type="ECO:0000256" key="1">
    <source>
        <dbReference type="ARBA" id="ARBA00010884"/>
    </source>
</evidence>
<name>A0A125R042_9GAMM</name>
<dbReference type="STRING" id="507626.LOKO_01896"/>
<evidence type="ECO:0000313" key="6">
    <source>
        <dbReference type="EMBL" id="AMD00964.1"/>
    </source>
</evidence>
<organism evidence="6 7">
    <name type="scientific">Halomonas chromatireducens</name>
    <dbReference type="NCBI Taxonomy" id="507626"/>
    <lineage>
        <taxon>Bacteria</taxon>
        <taxon>Pseudomonadati</taxon>
        <taxon>Pseudomonadota</taxon>
        <taxon>Gammaproteobacteria</taxon>
        <taxon>Oceanospirillales</taxon>
        <taxon>Halomonadaceae</taxon>
        <taxon>Halomonas</taxon>
    </lineage>
</organism>
<dbReference type="InterPro" id="IPR000952">
    <property type="entry name" value="AB_hydrolase_4_CS"/>
</dbReference>
<dbReference type="AlphaFoldDB" id="A0A125R042"/>
<evidence type="ECO:0000256" key="3">
    <source>
        <dbReference type="ARBA" id="ARBA00022801"/>
    </source>
</evidence>
<dbReference type="PANTHER" id="PTHR10794:SF94">
    <property type="entry name" value="ESTERASE YHET-RELATED"/>
    <property type="match status" value="1"/>
</dbReference>
<keyword evidence="3 6" id="KW-0378">Hydrolase</keyword>
<dbReference type="KEGG" id="hco:LOKO_01896"/>
<gene>
    <name evidence="6" type="ORF">LOKO_01896</name>
</gene>